<reference evidence="2" key="1">
    <citation type="submission" date="2024-08" db="EMBL/GenBank/DDBJ databases">
        <title>Phylogenomic analyses of a clade within the roseobacter group suggest taxonomic reassignments of species of the genera Aestuariivita, Citreicella, Loktanella, Nautella, Pelagibaca, Ruegeria, Thalassobius, Thiobacimonas and Tropicibacter, and the proposal o.</title>
        <authorList>
            <person name="Jeon C.O."/>
        </authorList>
    </citation>
    <scope>NUCLEOTIDE SEQUENCE</scope>
    <source>
        <strain evidence="2">SS1-5</strain>
    </source>
</reference>
<feature type="signal peptide" evidence="1">
    <location>
        <begin position="1"/>
        <end position="19"/>
    </location>
</feature>
<feature type="chain" id="PRO_5042973049" evidence="1">
    <location>
        <begin position="20"/>
        <end position="679"/>
    </location>
</feature>
<dbReference type="KEGG" id="yrh:AABB31_19650"/>
<dbReference type="RefSeq" id="WP_342076459.1">
    <property type="nucleotide sequence ID" value="NZ_CP151767.2"/>
</dbReference>
<accession>A0AAN0MCW1</accession>
<keyword evidence="1" id="KW-0732">Signal</keyword>
<dbReference type="EMBL" id="CP151767">
    <property type="protein sequence ID" value="WZU67147.1"/>
    <property type="molecule type" value="Genomic_DNA"/>
</dbReference>
<dbReference type="InterPro" id="IPR010344">
    <property type="entry name" value="YbjH"/>
</dbReference>
<sequence>MQKGLYLAILAGLAAQAVAADEAGFRYNTYGAPGLIDLPTARSAPDAELAFTVSHFADQTRSTATFQLAPRLSASFRYAGLNGVRAQNGLIYDRVLDRSFALHYRLSDETARWPAIAVGLNDFLGTGIYSSEYVVASKTLRPGVTVTGGLGWGRLSGVGAIGAPFGDRPIRDLAQGGNVTRNTFFSGDVAPFGGVHWQMTRRAEAVLEYSSDAYPFEDGVSFDRKSQINAGLSYALRPNLHLSVYYLYGAEIGAQLSYAINPGQSRHGGGYDTGPVPVVTTPRMADLDKARLRRDLAADGMTLQGLSRQGARLHVAIANDRYIASAQAIGRAARILTAHAPAGVSAFEITLVENGVAGETFLINRADLGRYEFALDGAGAVRARTVVRRDISRNPARGGTAPNWSIGPYLTTNLFDPDNPLRADLGIALDGRWSPVQGLVFAGTVRQRVTGNLDQATRMSDSILPRVRSDFALYDREGDLDLIDLTAAWYAQPSDSVTTRLSFGLLEEMFAGVSSEVLWSPPNSPFALGLEFNHVRQRDVESDFDILDYDVTSGHASLYWDMGAGYHVRLDAGRYLAGDWGGTLTFARSFDNGWMIGAFATLTDVPFEDFGEGSFDKGIQLRIPVSWISGAPTRAMVERTIRPVTRDGGARLNIEGRLYDVTRPLSQANADASWGRFWR</sequence>
<evidence type="ECO:0000313" key="3">
    <source>
        <dbReference type="Proteomes" id="UP001470809"/>
    </source>
</evidence>
<organism evidence="2 3">
    <name type="scientific">Yoonia rhodophyticola</name>
    <dbReference type="NCBI Taxonomy" id="3137370"/>
    <lineage>
        <taxon>Bacteria</taxon>
        <taxon>Pseudomonadati</taxon>
        <taxon>Pseudomonadota</taxon>
        <taxon>Alphaproteobacteria</taxon>
        <taxon>Rhodobacterales</taxon>
        <taxon>Paracoccaceae</taxon>
        <taxon>Yoonia</taxon>
    </lineage>
</organism>
<evidence type="ECO:0000256" key="1">
    <source>
        <dbReference type="SAM" id="SignalP"/>
    </source>
</evidence>
<protein>
    <submittedName>
        <fullName evidence="2">YjbH domain-containing protein</fullName>
    </submittedName>
</protein>
<dbReference type="Pfam" id="PF06082">
    <property type="entry name" value="YjbH"/>
    <property type="match status" value="1"/>
</dbReference>
<gene>
    <name evidence="2" type="ORF">AABB31_19650</name>
</gene>
<dbReference type="AlphaFoldDB" id="A0AAN0MCW1"/>
<proteinExistence type="predicted"/>
<evidence type="ECO:0000313" key="2">
    <source>
        <dbReference type="EMBL" id="WZU67147.1"/>
    </source>
</evidence>
<keyword evidence="3" id="KW-1185">Reference proteome</keyword>
<dbReference type="Proteomes" id="UP001470809">
    <property type="component" value="Chromosome"/>
</dbReference>
<name>A0AAN0MCW1_9RHOB</name>